<dbReference type="PANTHER" id="PTHR40590">
    <property type="entry name" value="CYTOPLASMIC PROTEIN-RELATED"/>
    <property type="match status" value="1"/>
</dbReference>
<name>A0ABS0N3W4_9SPHN</name>
<gene>
    <name evidence="1" type="ORF">I5L03_08680</name>
</gene>
<dbReference type="Proteomes" id="UP000602442">
    <property type="component" value="Unassembled WGS sequence"/>
</dbReference>
<dbReference type="CDD" id="cd14789">
    <property type="entry name" value="Tiki"/>
    <property type="match status" value="1"/>
</dbReference>
<keyword evidence="2" id="KW-1185">Reference proteome</keyword>
<organism evidence="1 2">
    <name type="scientific">Aurantiacibacter sediminis</name>
    <dbReference type="NCBI Taxonomy" id="2793064"/>
    <lineage>
        <taxon>Bacteria</taxon>
        <taxon>Pseudomonadati</taxon>
        <taxon>Pseudomonadota</taxon>
        <taxon>Alphaproteobacteria</taxon>
        <taxon>Sphingomonadales</taxon>
        <taxon>Erythrobacteraceae</taxon>
        <taxon>Aurantiacibacter</taxon>
    </lineage>
</organism>
<evidence type="ECO:0000313" key="2">
    <source>
        <dbReference type="Proteomes" id="UP000602442"/>
    </source>
</evidence>
<sequence>MSHEGTTIYIFGTVALLPQGMDWQTPLVSEAFRKADELVLELRTPSPVEAALAAQEHTELASGQTLTAILPEDVRSDFEMWVRERSYVLSDFEQFQPWFASLLVSGLSSQDSELRFENQPDAVFTELAEERELPITSLETIGEQYAVFSGLSMEEQVAELRTALALRDDTAELTFAMVEAWSVGDMDRLDAIMRSRPYSPVLWDRLMTSRSARWGEWVLSRLDSPGTVFMVVTAGHLAGTDSLVSSLETADAPISQIQ</sequence>
<comment type="caution">
    <text evidence="1">The sequence shown here is derived from an EMBL/GenBank/DDBJ whole genome shotgun (WGS) entry which is preliminary data.</text>
</comment>
<protein>
    <submittedName>
        <fullName evidence="1">TraB/GumN family protein</fullName>
    </submittedName>
</protein>
<dbReference type="RefSeq" id="WP_197921341.1">
    <property type="nucleotide sequence ID" value="NZ_CAWPTA010000007.1"/>
</dbReference>
<accession>A0ABS0N3W4</accession>
<dbReference type="InterPro" id="IPR047111">
    <property type="entry name" value="YbaP-like"/>
</dbReference>
<dbReference type="InterPro" id="IPR002816">
    <property type="entry name" value="TraB/PrgY/GumN_fam"/>
</dbReference>
<dbReference type="Pfam" id="PF01963">
    <property type="entry name" value="TraB_PrgY_gumN"/>
    <property type="match status" value="1"/>
</dbReference>
<dbReference type="PANTHER" id="PTHR40590:SF1">
    <property type="entry name" value="CYTOPLASMIC PROTEIN"/>
    <property type="match status" value="1"/>
</dbReference>
<reference evidence="1 2" key="1">
    <citation type="submission" date="2020-11" db="EMBL/GenBank/DDBJ databases">
        <title>Erythrobacter sediminis sp. nov., a marine bacterium from a tidal flat of Garorim Bay.</title>
        <authorList>
            <person name="Kim D."/>
            <person name="Yoo Y."/>
            <person name="Kim J.-J."/>
        </authorList>
    </citation>
    <scope>NUCLEOTIDE SEQUENCE [LARGE SCALE GENOMIC DNA]</scope>
    <source>
        <strain evidence="1 2">JGD-13</strain>
    </source>
</reference>
<evidence type="ECO:0000313" key="1">
    <source>
        <dbReference type="EMBL" id="MBH5322659.1"/>
    </source>
</evidence>
<dbReference type="EMBL" id="JAEANY010000002">
    <property type="protein sequence ID" value="MBH5322659.1"/>
    <property type="molecule type" value="Genomic_DNA"/>
</dbReference>
<proteinExistence type="predicted"/>